<dbReference type="Gene3D" id="3.30.900.10">
    <property type="entry name" value="HORMA domain"/>
    <property type="match status" value="1"/>
</dbReference>
<evidence type="ECO:0000313" key="9">
    <source>
        <dbReference type="Proteomes" id="UP000789508"/>
    </source>
</evidence>
<feature type="region of interest" description="Disordered" evidence="6">
    <location>
        <begin position="718"/>
        <end position="821"/>
    </location>
</feature>
<dbReference type="Proteomes" id="UP000789508">
    <property type="component" value="Unassembled WGS sequence"/>
</dbReference>
<organism evidence="8 9">
    <name type="scientific">Ambispora leptoticha</name>
    <dbReference type="NCBI Taxonomy" id="144679"/>
    <lineage>
        <taxon>Eukaryota</taxon>
        <taxon>Fungi</taxon>
        <taxon>Fungi incertae sedis</taxon>
        <taxon>Mucoromycota</taxon>
        <taxon>Glomeromycotina</taxon>
        <taxon>Glomeromycetes</taxon>
        <taxon>Archaeosporales</taxon>
        <taxon>Ambisporaceae</taxon>
        <taxon>Ambispora</taxon>
    </lineage>
</organism>
<dbReference type="GO" id="GO:0005694">
    <property type="term" value="C:chromosome"/>
    <property type="evidence" value="ECO:0007669"/>
    <property type="project" value="UniProtKB-SubCell"/>
</dbReference>
<evidence type="ECO:0000256" key="3">
    <source>
        <dbReference type="ARBA" id="ARBA00022454"/>
    </source>
</evidence>
<feature type="compositionally biased region" description="Basic and acidic residues" evidence="6">
    <location>
        <begin position="347"/>
        <end position="358"/>
    </location>
</feature>
<evidence type="ECO:0000256" key="1">
    <source>
        <dbReference type="ARBA" id="ARBA00004123"/>
    </source>
</evidence>
<evidence type="ECO:0000256" key="4">
    <source>
        <dbReference type="ARBA" id="ARBA00023242"/>
    </source>
</evidence>
<dbReference type="EMBL" id="CAJVPS010001802">
    <property type="protein sequence ID" value="CAG8550987.1"/>
    <property type="molecule type" value="Genomic_DNA"/>
</dbReference>
<evidence type="ECO:0000256" key="2">
    <source>
        <dbReference type="ARBA" id="ARBA00004286"/>
    </source>
</evidence>
<comment type="subcellular location">
    <subcellularLocation>
        <location evidence="2">Chromosome</location>
    </subcellularLocation>
    <subcellularLocation>
        <location evidence="1">Nucleus</location>
    </subcellularLocation>
</comment>
<evidence type="ECO:0000313" key="8">
    <source>
        <dbReference type="EMBL" id="CAG8550987.1"/>
    </source>
</evidence>
<feature type="region of interest" description="Disordered" evidence="6">
    <location>
        <begin position="340"/>
        <end position="431"/>
    </location>
</feature>
<feature type="region of interest" description="Disordered" evidence="6">
    <location>
        <begin position="694"/>
        <end position="713"/>
    </location>
</feature>
<feature type="domain" description="HORMA" evidence="7">
    <location>
        <begin position="4"/>
        <end position="224"/>
    </location>
</feature>
<dbReference type="InterPro" id="IPR003511">
    <property type="entry name" value="HORMA_dom"/>
</dbReference>
<comment type="caution">
    <text evidence="8">The sequence shown here is derived from an EMBL/GenBank/DDBJ whole genome shotgun (WGS) entry which is preliminary data.</text>
</comment>
<sequence length="821" mass="93434">MNQTQSLTIVKQLLKTSLSSITYLRGLFPEENYEDFQVGSLALKHLKRDYSREANSLLDWLETGIFDALTHQYLRAIVFGIFLDPNEPNKLVECYTFKLTYPHGEPLLRIENNEGEVFATIGGGNSDNVSTNQQQHAFTIGEIKKSMQQLLRRLILLTQTLKPLPDNRYIVVKLHYYEDVTPTNYEPPFFRSCGDQERLIFDKKPEKIPVGDVETAYHGLNLTIQTVSDATTLEELDQEASNKEFRLSNAIDSSSIIIEAHIGNAKRQPNTEKWSAELDFDEDEAFMFNTMATSVATPIPVHQLPCLGDIQNTGQEIIRIDEDEEDNNTMVFMEETLHQLSETSGGNDDKDNTREDSSKTPPRVLSIAEKSLLDDETRKSSIFSDDNDEQDSIINAPQKAVTQTYQNRRKSSRIQKQQESEKLQYYDEEEDEKEEKVSGKCQCDCGSSISDDEMIHCSKCDTWGHVVCYGYTSKRDPRMLKNHVCYRCLHSEFECNKKNRVSLKKSEELWNIEKLGDLALLRRMLIILWNEEPPKNYQVLRERLGVKYNNATRRVQKRLKDEGFIKPSFNNNKNNNGRVKTSKEPLFSVVKSPENKCKMEIYFDPLLGIPRSSLQENKSTLPAADEKSNNKISTSESFRDITNSINNNRINATSSTQLQSTLSQVIEEEETSSLMEISPLPSVSQKYGKSSVIEINSPPLGHMEISSKHGREQDVIEIPSSPQDHTFTRANSEGTRSASVNSHNQDNNQRVTRSRRRRERSNSNHDTATTITTVLNNDDESSSGIVARDKKKRKVSINSLPARNDIGGHVKCYDGQNPDPA</sequence>
<dbReference type="InterPro" id="IPR036570">
    <property type="entry name" value="HORMA_dom_sf"/>
</dbReference>
<feature type="compositionally biased region" description="Polar residues" evidence="6">
    <location>
        <begin position="392"/>
        <end position="406"/>
    </location>
</feature>
<dbReference type="OrthoDB" id="1928087at2759"/>
<dbReference type="Gene3D" id="3.30.40.10">
    <property type="entry name" value="Zinc/RING finger domain, C3HC4 (zinc finger)"/>
    <property type="match status" value="1"/>
</dbReference>
<dbReference type="GO" id="GO:0005634">
    <property type="term" value="C:nucleus"/>
    <property type="evidence" value="ECO:0007669"/>
    <property type="project" value="UniProtKB-SubCell"/>
</dbReference>
<accession>A0A9N9B038</accession>
<evidence type="ECO:0000259" key="7">
    <source>
        <dbReference type="PROSITE" id="PS50815"/>
    </source>
</evidence>
<keyword evidence="4" id="KW-0539">Nucleus</keyword>
<dbReference type="Pfam" id="PF02301">
    <property type="entry name" value="HORMA"/>
    <property type="match status" value="1"/>
</dbReference>
<feature type="compositionally biased region" description="Basic and acidic residues" evidence="6">
    <location>
        <begin position="416"/>
        <end position="425"/>
    </location>
</feature>
<dbReference type="PANTHER" id="PTHR48225:SF7">
    <property type="entry name" value="MEIOSIS-SPECIFIC PROTEIN HOP1"/>
    <property type="match status" value="1"/>
</dbReference>
<dbReference type="PANTHER" id="PTHR48225">
    <property type="entry name" value="HORMA DOMAIN-CONTAINING PROTEIN 1"/>
    <property type="match status" value="1"/>
</dbReference>
<dbReference type="InterPro" id="IPR013083">
    <property type="entry name" value="Znf_RING/FYVE/PHD"/>
</dbReference>
<evidence type="ECO:0000256" key="5">
    <source>
        <dbReference type="ARBA" id="ARBA00023254"/>
    </source>
</evidence>
<keyword evidence="5" id="KW-0469">Meiosis</keyword>
<keyword evidence="3" id="KW-0158">Chromosome</keyword>
<gene>
    <name evidence="8" type="ORF">ALEPTO_LOCUS5876</name>
</gene>
<dbReference type="SUPFAM" id="SSF56019">
    <property type="entry name" value="The spindle assembly checkpoint protein mad2"/>
    <property type="match status" value="1"/>
</dbReference>
<dbReference type="InterPro" id="IPR011011">
    <property type="entry name" value="Znf_FYVE_PHD"/>
</dbReference>
<dbReference type="AlphaFoldDB" id="A0A9N9B038"/>
<keyword evidence="9" id="KW-1185">Reference proteome</keyword>
<dbReference type="SUPFAM" id="SSF57903">
    <property type="entry name" value="FYVE/PHD zinc finger"/>
    <property type="match status" value="1"/>
</dbReference>
<feature type="non-terminal residue" evidence="8">
    <location>
        <position position="821"/>
    </location>
</feature>
<feature type="compositionally biased region" description="Polar residues" evidence="6">
    <location>
        <begin position="720"/>
        <end position="746"/>
    </location>
</feature>
<protein>
    <submittedName>
        <fullName evidence="8">12511_t:CDS:1</fullName>
    </submittedName>
</protein>
<reference evidence="8" key="1">
    <citation type="submission" date="2021-06" db="EMBL/GenBank/DDBJ databases">
        <authorList>
            <person name="Kallberg Y."/>
            <person name="Tangrot J."/>
            <person name="Rosling A."/>
        </authorList>
    </citation>
    <scope>NUCLEOTIDE SEQUENCE</scope>
    <source>
        <strain evidence="8">FL130A</strain>
    </source>
</reference>
<name>A0A9N9B038_9GLOM</name>
<proteinExistence type="predicted"/>
<evidence type="ECO:0000256" key="6">
    <source>
        <dbReference type="SAM" id="MobiDB-lite"/>
    </source>
</evidence>
<dbReference type="PROSITE" id="PS50815">
    <property type="entry name" value="HORMA"/>
    <property type="match status" value="1"/>
</dbReference>
<feature type="compositionally biased region" description="Polar residues" evidence="6">
    <location>
        <begin position="765"/>
        <end position="776"/>
    </location>
</feature>
<dbReference type="GO" id="GO:0051321">
    <property type="term" value="P:meiotic cell cycle"/>
    <property type="evidence" value="ECO:0007669"/>
    <property type="project" value="UniProtKB-KW"/>
</dbReference>
<dbReference type="InterPro" id="IPR051294">
    <property type="entry name" value="HORMA_MeioticProgression"/>
</dbReference>